<gene>
    <name evidence="1" type="ORF">PLOB_00019983</name>
</gene>
<comment type="caution">
    <text evidence="1">The sequence shown here is derived from an EMBL/GenBank/DDBJ whole genome shotgun (WGS) entry which is preliminary data.</text>
</comment>
<dbReference type="EMBL" id="CALNXK010000230">
    <property type="protein sequence ID" value="CAH3177788.1"/>
    <property type="molecule type" value="Genomic_DNA"/>
</dbReference>
<reference evidence="1 2" key="1">
    <citation type="submission" date="2022-05" db="EMBL/GenBank/DDBJ databases">
        <authorList>
            <consortium name="Genoscope - CEA"/>
            <person name="William W."/>
        </authorList>
    </citation>
    <scope>NUCLEOTIDE SEQUENCE [LARGE SCALE GENOMIC DNA]</scope>
</reference>
<dbReference type="Proteomes" id="UP001159405">
    <property type="component" value="Unassembled WGS sequence"/>
</dbReference>
<evidence type="ECO:0000313" key="1">
    <source>
        <dbReference type="EMBL" id="CAH3177788.1"/>
    </source>
</evidence>
<proteinExistence type="predicted"/>
<sequence length="120" mass="14585">IKDYQVSGQDKENRRSRWRIHLRRLRLERELRSQQTSDNLPKRNFTCTERPQQWHIPRSNSSKDELVLLDELLVIKHNYEADKKGRKNEVRTQRKVEKQMYDAAPSFARKINEHQNKTVF</sequence>
<organism evidence="1 2">
    <name type="scientific">Porites lobata</name>
    <dbReference type="NCBI Taxonomy" id="104759"/>
    <lineage>
        <taxon>Eukaryota</taxon>
        <taxon>Metazoa</taxon>
        <taxon>Cnidaria</taxon>
        <taxon>Anthozoa</taxon>
        <taxon>Hexacorallia</taxon>
        <taxon>Scleractinia</taxon>
        <taxon>Fungiina</taxon>
        <taxon>Poritidae</taxon>
        <taxon>Porites</taxon>
    </lineage>
</organism>
<protein>
    <submittedName>
        <fullName evidence="1">Uncharacterized protein</fullName>
    </submittedName>
</protein>
<evidence type="ECO:0000313" key="2">
    <source>
        <dbReference type="Proteomes" id="UP001159405"/>
    </source>
</evidence>
<feature type="non-terminal residue" evidence="1">
    <location>
        <position position="1"/>
    </location>
</feature>
<name>A0ABN8RFV2_9CNID</name>
<accession>A0ABN8RFV2</accession>
<keyword evidence="2" id="KW-1185">Reference proteome</keyword>